<protein>
    <recommendedName>
        <fullName evidence="3">BrnT family toxin</fullName>
    </recommendedName>
</protein>
<proteinExistence type="predicted"/>
<organism evidence="1 2">
    <name type="scientific">Neogemmobacter tilapiae</name>
    <dbReference type="NCBI Taxonomy" id="875041"/>
    <lineage>
        <taxon>Bacteria</taxon>
        <taxon>Pseudomonadati</taxon>
        <taxon>Pseudomonadota</taxon>
        <taxon>Alphaproteobacteria</taxon>
        <taxon>Rhodobacterales</taxon>
        <taxon>Paracoccaceae</taxon>
        <taxon>Neogemmobacter</taxon>
    </lineage>
</organism>
<evidence type="ECO:0000313" key="2">
    <source>
        <dbReference type="Proteomes" id="UP000638981"/>
    </source>
</evidence>
<accession>A0A918TSA4</accession>
<dbReference type="Gene3D" id="3.10.450.530">
    <property type="entry name" value="Ribonuclease toxin, BrnT, of type II toxin-antitoxin system"/>
    <property type="match status" value="1"/>
</dbReference>
<evidence type="ECO:0000313" key="1">
    <source>
        <dbReference type="EMBL" id="GHC58753.1"/>
    </source>
</evidence>
<sequence length="90" mass="10367">MVDPFDPSKNAANLAKHGLPLTFGDKIFADENHLILPSVRAIDGEERFKVIGRVEQKHYTAVFVWRNDLPRYISVRRSNKGEERSYHTEA</sequence>
<keyword evidence="2" id="KW-1185">Reference proteome</keyword>
<dbReference type="Proteomes" id="UP000638981">
    <property type="component" value="Unassembled WGS sequence"/>
</dbReference>
<evidence type="ECO:0008006" key="3">
    <source>
        <dbReference type="Google" id="ProtNLM"/>
    </source>
</evidence>
<gene>
    <name evidence="1" type="ORF">GCM10007315_23100</name>
</gene>
<comment type="caution">
    <text evidence="1">The sequence shown here is derived from an EMBL/GenBank/DDBJ whole genome shotgun (WGS) entry which is preliminary data.</text>
</comment>
<reference evidence="1" key="2">
    <citation type="submission" date="2020-09" db="EMBL/GenBank/DDBJ databases">
        <authorList>
            <person name="Sun Q."/>
            <person name="Kim S."/>
        </authorList>
    </citation>
    <scope>NUCLEOTIDE SEQUENCE</scope>
    <source>
        <strain evidence="1">KCTC 23310</strain>
    </source>
</reference>
<dbReference type="InterPro" id="IPR007460">
    <property type="entry name" value="BrnT_toxin"/>
</dbReference>
<name>A0A918TSA4_9RHOB</name>
<dbReference type="InterPro" id="IPR038573">
    <property type="entry name" value="BrnT_sf"/>
</dbReference>
<dbReference type="RefSeq" id="WP_189411819.1">
    <property type="nucleotide sequence ID" value="NZ_BMYJ01000006.1"/>
</dbReference>
<dbReference type="AlphaFoldDB" id="A0A918TSA4"/>
<reference evidence="1" key="1">
    <citation type="journal article" date="2014" name="Int. J. Syst. Evol. Microbiol.">
        <title>Complete genome sequence of Corynebacterium casei LMG S-19264T (=DSM 44701T), isolated from a smear-ripened cheese.</title>
        <authorList>
            <consortium name="US DOE Joint Genome Institute (JGI-PGF)"/>
            <person name="Walter F."/>
            <person name="Albersmeier A."/>
            <person name="Kalinowski J."/>
            <person name="Ruckert C."/>
        </authorList>
    </citation>
    <scope>NUCLEOTIDE SEQUENCE</scope>
    <source>
        <strain evidence="1">KCTC 23310</strain>
    </source>
</reference>
<dbReference type="Pfam" id="PF04365">
    <property type="entry name" value="BrnT_toxin"/>
    <property type="match status" value="1"/>
</dbReference>
<dbReference type="EMBL" id="BMYJ01000006">
    <property type="protein sequence ID" value="GHC58753.1"/>
    <property type="molecule type" value="Genomic_DNA"/>
</dbReference>